<organism evidence="2 3">
    <name type="scientific">Marasmiellus scandens</name>
    <dbReference type="NCBI Taxonomy" id="2682957"/>
    <lineage>
        <taxon>Eukaryota</taxon>
        <taxon>Fungi</taxon>
        <taxon>Dikarya</taxon>
        <taxon>Basidiomycota</taxon>
        <taxon>Agaricomycotina</taxon>
        <taxon>Agaricomycetes</taxon>
        <taxon>Agaricomycetidae</taxon>
        <taxon>Agaricales</taxon>
        <taxon>Marasmiineae</taxon>
        <taxon>Omphalotaceae</taxon>
        <taxon>Marasmiellus</taxon>
    </lineage>
</organism>
<accession>A0ABR1JF71</accession>
<name>A0ABR1JF71_9AGAR</name>
<evidence type="ECO:0000313" key="1">
    <source>
        <dbReference type="EMBL" id="KAK7450160.1"/>
    </source>
</evidence>
<protein>
    <submittedName>
        <fullName evidence="2">Uncharacterized protein</fullName>
    </submittedName>
</protein>
<gene>
    <name evidence="2" type="ORF">VKT23_010252</name>
    <name evidence="1" type="ORF">VKT23_013043</name>
</gene>
<evidence type="ECO:0000313" key="3">
    <source>
        <dbReference type="Proteomes" id="UP001498398"/>
    </source>
</evidence>
<dbReference type="EMBL" id="JBANRG010000019">
    <property type="protein sequence ID" value="KAK7457905.1"/>
    <property type="molecule type" value="Genomic_DNA"/>
</dbReference>
<dbReference type="Proteomes" id="UP001498398">
    <property type="component" value="Unassembled WGS sequence"/>
</dbReference>
<keyword evidence="3" id="KW-1185">Reference proteome</keyword>
<proteinExistence type="predicted"/>
<sequence length="72" mass="8203">MSYKWATPEQAAFLSSKVASFIHASQNGKQKDFLADLAGEWLVRFDVQEDVETLAKQLRMWFYSDLSTSGLI</sequence>
<dbReference type="EMBL" id="JBANRG010000034">
    <property type="protein sequence ID" value="KAK7450160.1"/>
    <property type="molecule type" value="Genomic_DNA"/>
</dbReference>
<reference evidence="2 3" key="1">
    <citation type="submission" date="2024-01" db="EMBL/GenBank/DDBJ databases">
        <title>A draft genome for the cacao thread blight pathogen Marasmiellus scandens.</title>
        <authorList>
            <person name="Baruah I.K."/>
            <person name="Leung J."/>
            <person name="Bukari Y."/>
            <person name="Amoako-Attah I."/>
            <person name="Meinhardt L.W."/>
            <person name="Bailey B.A."/>
            <person name="Cohen S.P."/>
        </authorList>
    </citation>
    <scope>NUCLEOTIDE SEQUENCE [LARGE SCALE GENOMIC DNA]</scope>
    <source>
        <strain evidence="2 3">GH-19</strain>
    </source>
</reference>
<evidence type="ECO:0000313" key="2">
    <source>
        <dbReference type="EMBL" id="KAK7457905.1"/>
    </source>
</evidence>
<comment type="caution">
    <text evidence="2">The sequence shown here is derived from an EMBL/GenBank/DDBJ whole genome shotgun (WGS) entry which is preliminary data.</text>
</comment>